<dbReference type="Pfam" id="PF01648">
    <property type="entry name" value="ACPS"/>
    <property type="match status" value="1"/>
</dbReference>
<feature type="binding site" evidence="13">
    <location>
        <position position="157"/>
    </location>
    <ligand>
        <name>Mg(2+)</name>
        <dbReference type="ChEBI" id="CHEBI:18420"/>
    </ligand>
</feature>
<reference evidence="16 17" key="2">
    <citation type="journal article" date="2006" name="J. Microbiol. Methods">
        <title>Genomic flank-sequencing of plasposon insertion sites for rapid identification of functional genes.</title>
        <authorList>
            <person name="Leveau J.H."/>
            <person name="Gerards S."/>
            <person name="Fritsche K."/>
            <person name="Zondag G."/>
            <person name="van Veen J.A."/>
        </authorList>
    </citation>
    <scope>NUCLEOTIDE SEQUENCE [LARGE SCALE GENOMIC DNA]</scope>
    <source>
        <strain evidence="16 17">Ter331</strain>
    </source>
</reference>
<dbReference type="Pfam" id="PF17837">
    <property type="entry name" value="4PPT_N"/>
    <property type="match status" value="1"/>
</dbReference>
<keyword evidence="7" id="KW-0259">Enterobactin biosynthesis</keyword>
<evidence type="ECO:0000256" key="1">
    <source>
        <dbReference type="ARBA" id="ARBA00003937"/>
    </source>
</evidence>
<comment type="cofactor">
    <cofactor evidence="13">
        <name>Mg(2+)</name>
        <dbReference type="ChEBI" id="CHEBI:18420"/>
    </cofactor>
</comment>
<keyword evidence="13" id="KW-0479">Metal-binding</keyword>
<reference evidence="16 17" key="1">
    <citation type="journal article" date="2004" name="Environ. Microbiol.">
        <title>Phylogeny-function analysis of (meta)genomic libraries: screening for expression of ribosomal RNA genes by large-insert library fluorescent in situ hybridization (LIL-FISH).</title>
        <authorList>
            <person name="Leveau J.H."/>
            <person name="Gerards S."/>
            <person name="de Boer W."/>
            <person name="van Veen J.A."/>
        </authorList>
    </citation>
    <scope>NUCLEOTIDE SEQUENCE [LARGE SCALE GENOMIC DNA]</scope>
    <source>
        <strain evidence="16 17">Ter331</strain>
    </source>
</reference>
<dbReference type="InterPro" id="IPR008278">
    <property type="entry name" value="4-PPantetheinyl_Trfase_dom"/>
</dbReference>
<reference evidence="16 17" key="5">
    <citation type="journal article" date="2011" name="ISME J.">
        <title>Dual transcriptional profiling of a bacterial/fungal confrontation: Collimonas fungivorans versus Aspergillus niger.</title>
        <authorList>
            <person name="Mela F."/>
            <person name="Fritsche K."/>
            <person name="de Boer W."/>
            <person name="van Veen J.A."/>
            <person name="de Graaff L.H."/>
            <person name="van den Berg M."/>
            <person name="Leveau J.H."/>
        </authorList>
    </citation>
    <scope>NUCLEOTIDE SEQUENCE [LARGE SCALE GENOMIC DNA]</scope>
    <source>
        <strain evidence="16 17">Ter331</strain>
    </source>
</reference>
<dbReference type="InterPro" id="IPR037143">
    <property type="entry name" value="4-PPantetheinyl_Trfase_dom_sf"/>
</dbReference>
<dbReference type="AlphaFoldDB" id="G0AJK6"/>
<feature type="binding site" evidence="12">
    <location>
        <position position="98"/>
    </location>
    <ligand>
        <name>CoA</name>
        <dbReference type="ChEBI" id="CHEBI:57287"/>
    </ligand>
</feature>
<dbReference type="InterPro" id="IPR041354">
    <property type="entry name" value="4PPT_N"/>
</dbReference>
<feature type="binding site" evidence="12">
    <location>
        <position position="206"/>
    </location>
    <ligand>
        <name>CoA</name>
        <dbReference type="ChEBI" id="CHEBI:57287"/>
    </ligand>
</feature>
<comment type="pathway">
    <text evidence="2">Siderophore biosynthesis; enterobactin biosynthesis.</text>
</comment>
<evidence type="ECO:0000256" key="10">
    <source>
        <dbReference type="ARBA" id="ARBA00049176"/>
    </source>
</evidence>
<comment type="similarity">
    <text evidence="3">Belongs to the P-Pant transferase superfamily. EntD family.</text>
</comment>
<name>G0AJK6_COLFT</name>
<evidence type="ECO:0000256" key="12">
    <source>
        <dbReference type="PIRSR" id="PIRSR603542-1"/>
    </source>
</evidence>
<feature type="binding site" evidence="13">
    <location>
        <position position="158"/>
    </location>
    <ligand>
        <name>Mg(2+)</name>
        <dbReference type="ChEBI" id="CHEBI:18420"/>
    </ligand>
</feature>
<keyword evidence="13" id="KW-0460">Magnesium</keyword>
<feature type="binding site" evidence="12">
    <location>
        <position position="90"/>
    </location>
    <ligand>
        <name>CoA</name>
        <dbReference type="ChEBI" id="CHEBI:57287"/>
    </ligand>
</feature>
<evidence type="ECO:0000256" key="5">
    <source>
        <dbReference type="ARBA" id="ARBA00019087"/>
    </source>
</evidence>
<protein>
    <recommendedName>
        <fullName evidence="5">Enterobactin synthase component D</fullName>
    </recommendedName>
    <alternativeName>
        <fullName evidence="8">4'-phosphopantetheinyl transferase EntD</fullName>
    </alternativeName>
    <alternativeName>
        <fullName evidence="9">Enterochelin synthase D</fullName>
    </alternativeName>
</protein>
<evidence type="ECO:0000256" key="4">
    <source>
        <dbReference type="ARBA" id="ARBA00011503"/>
    </source>
</evidence>
<dbReference type="PRINTS" id="PR01399">
    <property type="entry name" value="ENTSNTHTASED"/>
</dbReference>
<dbReference type="PANTHER" id="PTHR38096">
    <property type="entry name" value="ENTEROBACTIN SYNTHASE COMPONENT D"/>
    <property type="match status" value="1"/>
</dbReference>
<dbReference type="GO" id="GO:0009239">
    <property type="term" value="P:enterobactin biosynthetic process"/>
    <property type="evidence" value="ECO:0007669"/>
    <property type="project" value="UniProtKB-UniPathway"/>
</dbReference>
<evidence type="ECO:0000256" key="6">
    <source>
        <dbReference type="ARBA" id="ARBA00022679"/>
    </source>
</evidence>
<keyword evidence="6 16" id="KW-0808">Transferase</keyword>
<dbReference type="eggNOG" id="COG2977">
    <property type="taxonomic scope" value="Bacteria"/>
</dbReference>
<comment type="catalytic activity">
    <reaction evidence="10">
        <text>apo-[aryl-carrier protein] + CoA = holo-[aryl-carrier protein] + adenosine 3',5'-bisphosphate + H(+)</text>
        <dbReference type="Rhea" id="RHEA:48404"/>
        <dbReference type="Rhea" id="RHEA-COMP:15903"/>
        <dbReference type="Rhea" id="RHEA-COMP:17557"/>
        <dbReference type="ChEBI" id="CHEBI:15378"/>
        <dbReference type="ChEBI" id="CHEBI:29999"/>
        <dbReference type="ChEBI" id="CHEBI:57287"/>
        <dbReference type="ChEBI" id="CHEBI:58343"/>
        <dbReference type="ChEBI" id="CHEBI:64479"/>
    </reaction>
</comment>
<feature type="binding site" evidence="12">
    <location>
        <position position="202"/>
    </location>
    <ligand>
        <name>CoA</name>
        <dbReference type="ChEBI" id="CHEBI:57287"/>
    </ligand>
</feature>
<reference evidence="16 17" key="3">
    <citation type="journal article" date="2008" name="FEMS Microbiol. Ecol.">
        <title>Identification and characterization of genes underlying chitinolysis in Collimonas fungivorans Ter331.</title>
        <authorList>
            <person name="Fritsche K."/>
            <person name="de Boer W."/>
            <person name="Gerards S."/>
            <person name="van den Berg M."/>
            <person name="van Veen J.A."/>
            <person name="Leveau J.H."/>
        </authorList>
    </citation>
    <scope>NUCLEOTIDE SEQUENCE [LARGE SCALE GENOMIC DNA]</scope>
    <source>
        <strain evidence="16 17">Ter331</strain>
    </source>
</reference>
<evidence type="ECO:0000256" key="2">
    <source>
        <dbReference type="ARBA" id="ARBA00004993"/>
    </source>
</evidence>
<proteinExistence type="inferred from homology"/>
<dbReference type="SUPFAM" id="SSF56214">
    <property type="entry name" value="4'-phosphopantetheinyl transferase"/>
    <property type="match status" value="1"/>
</dbReference>
<evidence type="ECO:0000256" key="9">
    <source>
        <dbReference type="ARBA" id="ARBA00031996"/>
    </source>
</evidence>
<feature type="domain" description="4'-phosphopantetheinyl transferase N-terminal" evidence="15">
    <location>
        <begin position="83"/>
        <end position="145"/>
    </location>
</feature>
<dbReference type="HOGENOM" id="CLU_075076_2_0_4"/>
<comment type="catalytic activity">
    <reaction evidence="11">
        <text>apo-[peptidyl-carrier protein] + CoA = holo-[peptidyl-carrier protein] + adenosine 3',5'-bisphosphate + H(+)</text>
        <dbReference type="Rhea" id="RHEA:46228"/>
        <dbReference type="Rhea" id="RHEA-COMP:11479"/>
        <dbReference type="Rhea" id="RHEA-COMP:11480"/>
        <dbReference type="ChEBI" id="CHEBI:15378"/>
        <dbReference type="ChEBI" id="CHEBI:29999"/>
        <dbReference type="ChEBI" id="CHEBI:57287"/>
        <dbReference type="ChEBI" id="CHEBI:58343"/>
        <dbReference type="ChEBI" id="CHEBI:64479"/>
    </reaction>
</comment>
<feature type="binding site" evidence="12">
    <location>
        <begin position="135"/>
        <end position="136"/>
    </location>
    <ligand>
        <name>CoA</name>
        <dbReference type="ChEBI" id="CHEBI:57287"/>
    </ligand>
</feature>
<dbReference type="Proteomes" id="UP000008392">
    <property type="component" value="Chromosome"/>
</dbReference>
<evidence type="ECO:0000313" key="16">
    <source>
        <dbReference type="EMBL" id="AEK61221.1"/>
    </source>
</evidence>
<comment type="subunit">
    <text evidence="4">EntB, EntD, EntE, and EntF form a multienzyme complex called enterobactin synthase.</text>
</comment>
<dbReference type="EMBL" id="CP002745">
    <property type="protein sequence ID" value="AEK61221.1"/>
    <property type="molecule type" value="Genomic_DNA"/>
</dbReference>
<dbReference type="KEGG" id="cfu:CFU_1389"/>
<keyword evidence="17" id="KW-1185">Reference proteome</keyword>
<organism evidence="16 17">
    <name type="scientific">Collimonas fungivorans (strain Ter331)</name>
    <dbReference type="NCBI Taxonomy" id="1005048"/>
    <lineage>
        <taxon>Bacteria</taxon>
        <taxon>Pseudomonadati</taxon>
        <taxon>Pseudomonadota</taxon>
        <taxon>Betaproteobacteria</taxon>
        <taxon>Burkholderiales</taxon>
        <taxon>Oxalobacteraceae</taxon>
        <taxon>Collimonas</taxon>
    </lineage>
</organism>
<comment type="function">
    <text evidence="1">Involved in the biosynthesis of the siderophore enterobactin (enterochelin), which is a macrocyclic trimeric lactone of N-(2,3-dihydroxybenzoyl)-serine. The serine trilactone serves as a scaffolding for the three catechol functionalities that provide hexadentate coordination for the tightly ligated iron(2+) atoms. Plays an essential role in the assembly of the enterobactin by catalyzing the transfer of the 4'-phosphopantetheine (Ppant) moiety from coenzyme A to the apo-domains of both EntB (ArCP domain) and EntF (PCP domain) to yield their holo-forms which make them competent for the activation of 2,3-dihydroxybenzoate (DHB) and L-serine, respectively.</text>
</comment>
<dbReference type="GO" id="GO:0008897">
    <property type="term" value="F:holo-[acyl-carrier-protein] synthase activity"/>
    <property type="evidence" value="ECO:0007669"/>
    <property type="project" value="InterPro"/>
</dbReference>
<evidence type="ECO:0000256" key="8">
    <source>
        <dbReference type="ARBA" id="ARBA00029894"/>
    </source>
</evidence>
<dbReference type="GO" id="GO:0000287">
    <property type="term" value="F:magnesium ion binding"/>
    <property type="evidence" value="ECO:0007669"/>
    <property type="project" value="InterPro"/>
</dbReference>
<dbReference type="UniPathway" id="UPA00017"/>
<dbReference type="GO" id="GO:0009366">
    <property type="term" value="C:enterobactin synthetase complex"/>
    <property type="evidence" value="ECO:0007669"/>
    <property type="project" value="InterPro"/>
</dbReference>
<dbReference type="GO" id="GO:0005886">
    <property type="term" value="C:plasma membrane"/>
    <property type="evidence" value="ECO:0007669"/>
    <property type="project" value="TreeGrafter"/>
</dbReference>
<feature type="binding site" evidence="13">
    <location>
        <position position="159"/>
    </location>
    <ligand>
        <name>Mg(2+)</name>
        <dbReference type="ChEBI" id="CHEBI:18420"/>
    </ligand>
</feature>
<evidence type="ECO:0000313" key="17">
    <source>
        <dbReference type="Proteomes" id="UP000008392"/>
    </source>
</evidence>
<feature type="binding site" evidence="12">
    <location>
        <position position="157"/>
    </location>
    <ligand>
        <name>CoA</name>
        <dbReference type="ChEBI" id="CHEBI:57287"/>
    </ligand>
</feature>
<gene>
    <name evidence="16" type="primary">entD</name>
    <name evidence="16" type="ordered locus">CFU_1389</name>
</gene>
<feature type="domain" description="4'-phosphopantetheinyl transferase" evidence="14">
    <location>
        <begin position="153"/>
        <end position="239"/>
    </location>
</feature>
<dbReference type="STRING" id="1005048.CFU_1389"/>
<evidence type="ECO:0000259" key="14">
    <source>
        <dbReference type="Pfam" id="PF01648"/>
    </source>
</evidence>
<dbReference type="InterPro" id="IPR003542">
    <property type="entry name" value="Enbac_synth_compD-like"/>
</dbReference>
<evidence type="ECO:0000259" key="15">
    <source>
        <dbReference type="Pfam" id="PF17837"/>
    </source>
</evidence>
<accession>G0AJK6</accession>
<evidence type="ECO:0000256" key="7">
    <source>
        <dbReference type="ARBA" id="ARBA00023191"/>
    </source>
</evidence>
<evidence type="ECO:0000256" key="11">
    <source>
        <dbReference type="ARBA" id="ARBA00049191"/>
    </source>
</evidence>
<reference evidence="17" key="6">
    <citation type="submission" date="2011-05" db="EMBL/GenBank/DDBJ databases">
        <title>Complete sequence of Collimonas fungivorans Ter331.</title>
        <authorList>
            <person name="Leveau J.H."/>
        </authorList>
    </citation>
    <scope>NUCLEOTIDE SEQUENCE [LARGE SCALE GENOMIC DNA]</scope>
    <source>
        <strain evidence="17">Ter331</strain>
    </source>
</reference>
<evidence type="ECO:0000256" key="3">
    <source>
        <dbReference type="ARBA" id="ARBA00008342"/>
    </source>
</evidence>
<evidence type="ECO:0000256" key="13">
    <source>
        <dbReference type="PIRSR" id="PIRSR603542-2"/>
    </source>
</evidence>
<dbReference type="PANTHER" id="PTHR38096:SF1">
    <property type="entry name" value="ENTEROBACTIN SYNTHASE COMPONENT D"/>
    <property type="match status" value="1"/>
</dbReference>
<reference evidence="16 17" key="4">
    <citation type="journal article" date="2010" name="Environ. Microbiol.">
        <title>The bacterial genus Collimonas: mycophagy, weathering and other adaptive solutions to life in oligotrophic soil environments.</title>
        <authorList>
            <person name="Leveau J.H."/>
            <person name="Uroz S."/>
            <person name="de Boer W."/>
        </authorList>
    </citation>
    <scope>NUCLEOTIDE SEQUENCE [LARGE SCALE GENOMIC DNA]</scope>
    <source>
        <strain evidence="16 17">Ter331</strain>
    </source>
</reference>
<sequence length="268" mass="29143">MLHPDQPAAVRCSGFSFSGRYNVLSTVHRRLPRKTMQIPADDLTEIVLPEMPESIFRAGLRYSVDAGQLDRLRASGIVLPDTLARAVLKRQVEFAAGRFCAREALQKLGHHGAATLAIGQHRAPLWPAGSLGSISHGDGLAIAVATSSREWRGLGIDIERMLTNEAAQPLHEHLMKAPELAVGEAAGLSLGDWLSLVFSAKESLFKALYPFVGRYFDFLDAEVCELQEQQSSLTLRLAATLSPSCVKGSLYSIGYSYFSGNVATLCLF</sequence>